<protein>
    <submittedName>
        <fullName evidence="1">Uncharacterized protein</fullName>
    </submittedName>
</protein>
<name>A0ABT1REP0_9HYPH</name>
<evidence type="ECO:0000313" key="2">
    <source>
        <dbReference type="Proteomes" id="UP000996601"/>
    </source>
</evidence>
<sequence>MKQATPTQLGEFLTPLEEFDAVYAESDAISRSVWANYTVVAVDDKDETRDCGTNRELYRSRELAVLRIDALDDNR</sequence>
<accession>A0ABT1REP0</accession>
<dbReference type="Proteomes" id="UP000996601">
    <property type="component" value="Unassembled WGS sequence"/>
</dbReference>
<reference evidence="1" key="1">
    <citation type="submission" date="2021-07" db="EMBL/GenBank/DDBJ databases">
        <title>Shinella sp. nov., a novel member of the genus Shinella from water.</title>
        <authorList>
            <person name="Deng Y."/>
        </authorList>
    </citation>
    <scope>NUCLEOTIDE SEQUENCE</scope>
    <source>
        <strain evidence="1">CPCC 100929</strain>
    </source>
</reference>
<evidence type="ECO:0000313" key="1">
    <source>
        <dbReference type="EMBL" id="MCQ4633660.1"/>
    </source>
</evidence>
<comment type="caution">
    <text evidence="1">The sequence shown here is derived from an EMBL/GenBank/DDBJ whole genome shotgun (WGS) entry which is preliminary data.</text>
</comment>
<proteinExistence type="predicted"/>
<dbReference type="RefSeq" id="WP_256120279.1">
    <property type="nucleotide sequence ID" value="NZ_WHSB02000014.1"/>
</dbReference>
<keyword evidence="2" id="KW-1185">Reference proteome</keyword>
<dbReference type="EMBL" id="WHSB02000014">
    <property type="protein sequence ID" value="MCQ4633660.1"/>
    <property type="molecule type" value="Genomic_DNA"/>
</dbReference>
<gene>
    <name evidence="1" type="ORF">GB927_026735</name>
</gene>
<organism evidence="1 2">
    <name type="scientific">Shinella lacus</name>
    <dbReference type="NCBI Taxonomy" id="2654216"/>
    <lineage>
        <taxon>Bacteria</taxon>
        <taxon>Pseudomonadati</taxon>
        <taxon>Pseudomonadota</taxon>
        <taxon>Alphaproteobacteria</taxon>
        <taxon>Hyphomicrobiales</taxon>
        <taxon>Rhizobiaceae</taxon>
        <taxon>Shinella</taxon>
    </lineage>
</organism>